<comment type="caution">
    <text evidence="3">The sequence shown here is derived from an EMBL/GenBank/DDBJ whole genome shotgun (WGS) entry which is preliminary data.</text>
</comment>
<organism evidence="3 4">
    <name type="scientific">Aureimonas populi</name>
    <dbReference type="NCBI Taxonomy" id="1701758"/>
    <lineage>
        <taxon>Bacteria</taxon>
        <taxon>Pseudomonadati</taxon>
        <taxon>Pseudomonadota</taxon>
        <taxon>Alphaproteobacteria</taxon>
        <taxon>Hyphomicrobiales</taxon>
        <taxon>Aurantimonadaceae</taxon>
        <taxon>Aureimonas</taxon>
    </lineage>
</organism>
<feature type="region of interest" description="Disordered" evidence="1">
    <location>
        <begin position="86"/>
        <end position="118"/>
    </location>
</feature>
<proteinExistence type="predicted"/>
<keyword evidence="2" id="KW-0472">Membrane</keyword>
<protein>
    <recommendedName>
        <fullName evidence="5">Transmembrane protein PGPGW</fullName>
    </recommendedName>
</protein>
<dbReference type="EMBL" id="JBHUIJ010000012">
    <property type="protein sequence ID" value="MFD2237845.1"/>
    <property type="molecule type" value="Genomic_DNA"/>
</dbReference>
<sequence length="118" mass="13550">MQDNTRDRKSFMRLKGNAIEVFGRRVKLPASRLARVGLGIAFVLGGIFSFLPVLGVWMLPLGLLILSIDFVLVRRWRRRFSVKWGRRGRVKEGLREAASQQAQNVPEPERERVRAPHS</sequence>
<keyword evidence="4" id="KW-1185">Reference proteome</keyword>
<dbReference type="Proteomes" id="UP001597371">
    <property type="component" value="Unassembled WGS sequence"/>
</dbReference>
<dbReference type="RefSeq" id="WP_342451364.1">
    <property type="nucleotide sequence ID" value="NZ_CP072611.1"/>
</dbReference>
<gene>
    <name evidence="3" type="ORF">ACFSKQ_10270</name>
</gene>
<evidence type="ECO:0000256" key="1">
    <source>
        <dbReference type="SAM" id="MobiDB-lite"/>
    </source>
</evidence>
<feature type="transmembrane region" description="Helical" evidence="2">
    <location>
        <begin position="33"/>
        <end position="51"/>
    </location>
</feature>
<reference evidence="4" key="1">
    <citation type="journal article" date="2019" name="Int. J. Syst. Evol. Microbiol.">
        <title>The Global Catalogue of Microorganisms (GCM) 10K type strain sequencing project: providing services to taxonomists for standard genome sequencing and annotation.</title>
        <authorList>
            <consortium name="The Broad Institute Genomics Platform"/>
            <consortium name="The Broad Institute Genome Sequencing Center for Infectious Disease"/>
            <person name="Wu L."/>
            <person name="Ma J."/>
        </authorList>
    </citation>
    <scope>NUCLEOTIDE SEQUENCE [LARGE SCALE GENOMIC DNA]</scope>
    <source>
        <strain evidence="4">ZS-35-S2</strain>
    </source>
</reference>
<evidence type="ECO:0008006" key="5">
    <source>
        <dbReference type="Google" id="ProtNLM"/>
    </source>
</evidence>
<evidence type="ECO:0000256" key="2">
    <source>
        <dbReference type="SAM" id="Phobius"/>
    </source>
</evidence>
<evidence type="ECO:0000313" key="4">
    <source>
        <dbReference type="Proteomes" id="UP001597371"/>
    </source>
</evidence>
<feature type="compositionally biased region" description="Basic and acidic residues" evidence="1">
    <location>
        <begin position="107"/>
        <end position="118"/>
    </location>
</feature>
<accession>A0ABW5CKN5</accession>
<name>A0ABW5CKN5_9HYPH</name>
<evidence type="ECO:0000313" key="3">
    <source>
        <dbReference type="EMBL" id="MFD2237845.1"/>
    </source>
</evidence>
<feature type="transmembrane region" description="Helical" evidence="2">
    <location>
        <begin position="57"/>
        <end position="76"/>
    </location>
</feature>
<keyword evidence="2" id="KW-0812">Transmembrane</keyword>
<keyword evidence="2" id="KW-1133">Transmembrane helix</keyword>